<organism evidence="1 2">
    <name type="scientific">Dryococelus australis</name>
    <dbReference type="NCBI Taxonomy" id="614101"/>
    <lineage>
        <taxon>Eukaryota</taxon>
        <taxon>Metazoa</taxon>
        <taxon>Ecdysozoa</taxon>
        <taxon>Arthropoda</taxon>
        <taxon>Hexapoda</taxon>
        <taxon>Insecta</taxon>
        <taxon>Pterygota</taxon>
        <taxon>Neoptera</taxon>
        <taxon>Polyneoptera</taxon>
        <taxon>Phasmatodea</taxon>
        <taxon>Verophasmatodea</taxon>
        <taxon>Anareolatae</taxon>
        <taxon>Phasmatidae</taxon>
        <taxon>Eurycanthinae</taxon>
        <taxon>Dryococelus</taxon>
    </lineage>
</organism>
<dbReference type="Proteomes" id="UP001159363">
    <property type="component" value="Chromosome 6"/>
</dbReference>
<sequence>MYREAYKKLGILEDNKQWHAIMEESMLCRSPEKHLQTVLPALVMGFVRIYFSQVSRSSSVHFNSRKKIILFWNAYTERVGELSSDVIRELDYDTAVSQREIRSQILRRIENGEGDPSFLTHQEAWAKHFNFLLAQLRKYRNITFAVPPLALLQRCSSYHLILQPKSPFNIGKKCSRSVLLQQCKCTMSHKQGLNRSLQDIRSNRALMGGVVVLHADDFSTYPTRYSKRDSGG</sequence>
<comment type="caution">
    <text evidence="1">The sequence shown here is derived from an EMBL/GenBank/DDBJ whole genome shotgun (WGS) entry which is preliminary data.</text>
</comment>
<reference evidence="1 2" key="1">
    <citation type="submission" date="2023-02" db="EMBL/GenBank/DDBJ databases">
        <title>LHISI_Scaffold_Assembly.</title>
        <authorList>
            <person name="Stuart O.P."/>
            <person name="Cleave R."/>
            <person name="Magrath M.J.L."/>
            <person name="Mikheyev A.S."/>
        </authorList>
    </citation>
    <scope>NUCLEOTIDE SEQUENCE [LARGE SCALE GENOMIC DNA]</scope>
    <source>
        <strain evidence="1">Daus_M_001</strain>
        <tissue evidence="1">Leg muscle</tissue>
    </source>
</reference>
<evidence type="ECO:0000313" key="2">
    <source>
        <dbReference type="Proteomes" id="UP001159363"/>
    </source>
</evidence>
<protein>
    <submittedName>
        <fullName evidence="1">Uncharacterized protein</fullName>
    </submittedName>
</protein>
<dbReference type="EMBL" id="JARBHB010000007">
    <property type="protein sequence ID" value="KAJ8879741.1"/>
    <property type="molecule type" value="Genomic_DNA"/>
</dbReference>
<proteinExistence type="predicted"/>
<evidence type="ECO:0000313" key="1">
    <source>
        <dbReference type="EMBL" id="KAJ8879741.1"/>
    </source>
</evidence>
<keyword evidence="2" id="KW-1185">Reference proteome</keyword>
<accession>A0ABQ9H697</accession>
<name>A0ABQ9H697_9NEOP</name>
<gene>
    <name evidence="1" type="ORF">PR048_020349</name>
</gene>